<comment type="function">
    <text evidence="8">Catalyzes a mechanistically unusual reaction, the ATP-dependent insertion of CO2 between the N7 and N8 nitrogen atoms of 7,8-diaminopelargonic acid (DAPA, also called 7,8-diammoniononanoate) to form a ureido ring.</text>
</comment>
<feature type="binding site" evidence="8">
    <location>
        <position position="55"/>
    </location>
    <ligand>
        <name>ATP</name>
        <dbReference type="ChEBI" id="CHEBI:30616"/>
    </ligand>
</feature>
<feature type="binding site" evidence="8">
    <location>
        <begin position="116"/>
        <end position="119"/>
    </location>
    <ligand>
        <name>ATP</name>
        <dbReference type="ChEBI" id="CHEBI:30616"/>
    </ligand>
</feature>
<keyword evidence="1 8" id="KW-0963">Cytoplasm</keyword>
<dbReference type="GO" id="GO:0005829">
    <property type="term" value="C:cytosol"/>
    <property type="evidence" value="ECO:0007669"/>
    <property type="project" value="TreeGrafter"/>
</dbReference>
<dbReference type="KEGG" id="sect:A359_00820"/>
<organism evidence="9 10">
    <name type="scientific">secondary endosymbiont of Ctenarytaina eucalypti</name>
    <dbReference type="NCBI Taxonomy" id="1199245"/>
    <lineage>
        <taxon>Bacteria</taxon>
        <taxon>Pseudomonadati</taxon>
        <taxon>Pseudomonadota</taxon>
        <taxon>Gammaproteobacteria</taxon>
        <taxon>Enterobacterales</taxon>
        <taxon>Enterobacteriaceae</taxon>
        <taxon>aphid secondary symbionts</taxon>
    </lineage>
</organism>
<dbReference type="SUPFAM" id="SSF52540">
    <property type="entry name" value="P-loop containing nucleoside triphosphate hydrolases"/>
    <property type="match status" value="1"/>
</dbReference>
<keyword evidence="2 8" id="KW-0436">Ligase</keyword>
<feature type="binding site" evidence="8">
    <location>
        <position position="116"/>
    </location>
    <ligand>
        <name>Mg(2+)</name>
        <dbReference type="ChEBI" id="CHEBI:18420"/>
    </ligand>
</feature>
<evidence type="ECO:0000256" key="3">
    <source>
        <dbReference type="ARBA" id="ARBA00022723"/>
    </source>
</evidence>
<dbReference type="GO" id="GO:0005524">
    <property type="term" value="F:ATP binding"/>
    <property type="evidence" value="ECO:0007669"/>
    <property type="project" value="UniProtKB-UniRule"/>
</dbReference>
<gene>
    <name evidence="8" type="primary">bioD</name>
    <name evidence="9" type="ORF">A359_00820</name>
</gene>
<feature type="binding site" evidence="8">
    <location>
        <begin position="176"/>
        <end position="177"/>
    </location>
    <ligand>
        <name>ATP</name>
        <dbReference type="ChEBI" id="CHEBI:30616"/>
    </ligand>
</feature>
<sequence length="231" mass="24728" precursor="true">MTRSFFITGTDTAVGKTLAACALLQAAARAGYRAAGYKPVASGCEITPEGPRNCDALALMANGNMLLAYNQVNPLAFIEATSPHLASQDEGRSITIADLSAGLRVLETAADWLVIEGAGGWFTPLGKNLSYADWVISEKLPVILVVGIKIGCINHALLNARAVHQAGLPLVGWIASHLSAATHRSEDYLTALRDRLQEPLLGEIPWLSARGNKPLLAHYLDFSLLEAYHKD</sequence>
<comment type="pathway">
    <text evidence="8">Cofactor biosynthesis; biotin biosynthesis; biotin from 7,8-diaminononanoate: step 1/2.</text>
</comment>
<evidence type="ECO:0000256" key="7">
    <source>
        <dbReference type="ARBA" id="ARBA00022842"/>
    </source>
</evidence>
<dbReference type="InterPro" id="IPR004472">
    <property type="entry name" value="DTB_synth_BioD"/>
</dbReference>
<keyword evidence="6 8" id="KW-0067">ATP-binding</keyword>
<dbReference type="GO" id="GO:0000287">
    <property type="term" value="F:magnesium ion binding"/>
    <property type="evidence" value="ECO:0007669"/>
    <property type="project" value="UniProtKB-UniRule"/>
</dbReference>
<feature type="active site" evidence="8">
    <location>
        <position position="38"/>
    </location>
</feature>
<protein>
    <recommendedName>
        <fullName evidence="8">ATP-dependent dethiobiotin synthetase BioD</fullName>
        <ecNumber evidence="8">6.3.3.3</ecNumber>
    </recommendedName>
    <alternativeName>
        <fullName evidence="8">DTB synthetase</fullName>
        <shortName evidence="8">DTBS</shortName>
    </alternativeName>
    <alternativeName>
        <fullName evidence="8">Dethiobiotin synthase</fullName>
    </alternativeName>
</protein>
<dbReference type="HOGENOM" id="CLU_072551_0_0_6"/>
<dbReference type="PANTHER" id="PTHR43210:SF5">
    <property type="entry name" value="DETHIOBIOTIN SYNTHETASE"/>
    <property type="match status" value="1"/>
</dbReference>
<keyword evidence="3 8" id="KW-0479">Metal-binding</keyword>
<feature type="binding site" evidence="8">
    <location>
        <position position="42"/>
    </location>
    <ligand>
        <name>substrate</name>
    </ligand>
</feature>
<evidence type="ECO:0000256" key="5">
    <source>
        <dbReference type="ARBA" id="ARBA00022756"/>
    </source>
</evidence>
<dbReference type="FunFam" id="3.40.50.300:FF:000292">
    <property type="entry name" value="ATP-dependent dethiobiotin synthetase BioD"/>
    <property type="match status" value="1"/>
</dbReference>
<comment type="caution">
    <text evidence="8">Lacks conserved residue(s) required for the propagation of feature annotation.</text>
</comment>
<dbReference type="PATRIC" id="fig|1199245.3.peg.98"/>
<dbReference type="UniPathway" id="UPA00078">
    <property type="reaction ID" value="UER00161"/>
</dbReference>
<evidence type="ECO:0000256" key="1">
    <source>
        <dbReference type="ARBA" id="ARBA00022490"/>
    </source>
</evidence>
<dbReference type="GO" id="GO:0009102">
    <property type="term" value="P:biotin biosynthetic process"/>
    <property type="evidence" value="ECO:0007669"/>
    <property type="project" value="UniProtKB-UniRule"/>
</dbReference>
<proteinExistence type="inferred from homology"/>
<feature type="binding site" evidence="8">
    <location>
        <begin position="205"/>
        <end position="207"/>
    </location>
    <ligand>
        <name>ATP</name>
        <dbReference type="ChEBI" id="CHEBI:30616"/>
    </ligand>
</feature>
<evidence type="ECO:0000313" key="10">
    <source>
        <dbReference type="Proteomes" id="UP000003936"/>
    </source>
</evidence>
<dbReference type="NCBIfam" id="TIGR00347">
    <property type="entry name" value="bioD"/>
    <property type="match status" value="1"/>
</dbReference>
<comment type="similarity">
    <text evidence="8">Belongs to the dethiobiotin synthetase family.</text>
</comment>
<evidence type="ECO:0000256" key="8">
    <source>
        <dbReference type="HAMAP-Rule" id="MF_00336"/>
    </source>
</evidence>
<feature type="binding site" evidence="8">
    <location>
        <position position="55"/>
    </location>
    <ligand>
        <name>Mg(2+)</name>
        <dbReference type="ChEBI" id="CHEBI:18420"/>
    </ligand>
</feature>
<keyword evidence="10" id="KW-1185">Reference proteome</keyword>
<dbReference type="InterPro" id="IPR027417">
    <property type="entry name" value="P-loop_NTPase"/>
</dbReference>
<dbReference type="GO" id="GO:0004141">
    <property type="term" value="F:dethiobiotin synthase activity"/>
    <property type="evidence" value="ECO:0007669"/>
    <property type="project" value="UniProtKB-UniRule"/>
</dbReference>
<dbReference type="Gene3D" id="3.40.50.300">
    <property type="entry name" value="P-loop containing nucleotide triphosphate hydrolases"/>
    <property type="match status" value="1"/>
</dbReference>
<reference evidence="9 10" key="1">
    <citation type="journal article" date="2012" name="Mol. Biol. Evol.">
        <title>Genome reduction and co-evolution between the primary and secondary bacterial symbionts of psyllids.</title>
        <authorList>
            <person name="Sloan D.B."/>
            <person name="Moran N.A."/>
        </authorList>
    </citation>
    <scope>NUCLEOTIDE SEQUENCE [LARGE SCALE GENOMIC DNA]</scope>
    <source>
        <strain evidence="9">Ceuc_S</strain>
    </source>
</reference>
<feature type="binding site" evidence="8">
    <location>
        <position position="17"/>
    </location>
    <ligand>
        <name>Mg(2+)</name>
        <dbReference type="ChEBI" id="CHEBI:18420"/>
    </ligand>
</feature>
<dbReference type="EMBL" id="CP003546">
    <property type="protein sequence ID" value="AFP84486.1"/>
    <property type="molecule type" value="Genomic_DNA"/>
</dbReference>
<accession>J3VRB5</accession>
<dbReference type="CDD" id="cd03109">
    <property type="entry name" value="DTBS"/>
    <property type="match status" value="1"/>
</dbReference>
<evidence type="ECO:0000256" key="6">
    <source>
        <dbReference type="ARBA" id="ARBA00022840"/>
    </source>
</evidence>
<dbReference type="PANTHER" id="PTHR43210">
    <property type="entry name" value="DETHIOBIOTIN SYNTHETASE"/>
    <property type="match status" value="1"/>
</dbReference>
<dbReference type="AlphaFoldDB" id="J3VRB5"/>
<dbReference type="STRING" id="1199245.A359_00820"/>
<keyword evidence="5 8" id="KW-0093">Biotin biosynthesis</keyword>
<name>J3VRB5_9ENTR</name>
<keyword evidence="4 8" id="KW-0547">Nucleotide-binding</keyword>
<dbReference type="RefSeq" id="WP_014887784.1">
    <property type="nucleotide sequence ID" value="NC_018419.1"/>
</dbReference>
<dbReference type="Pfam" id="PF13500">
    <property type="entry name" value="AAA_26"/>
    <property type="match status" value="1"/>
</dbReference>
<comment type="subcellular location">
    <subcellularLocation>
        <location evidence="8">Cytoplasm</location>
    </subcellularLocation>
</comment>
<keyword evidence="7 8" id="KW-0460">Magnesium</keyword>
<comment type="catalytic activity">
    <reaction evidence="8">
        <text>(7R,8S)-7,8-diammoniononanoate + CO2 + ATP = (4R,5S)-dethiobiotin + ADP + phosphate + 3 H(+)</text>
        <dbReference type="Rhea" id="RHEA:15805"/>
        <dbReference type="ChEBI" id="CHEBI:15378"/>
        <dbReference type="ChEBI" id="CHEBI:16526"/>
        <dbReference type="ChEBI" id="CHEBI:30616"/>
        <dbReference type="ChEBI" id="CHEBI:43474"/>
        <dbReference type="ChEBI" id="CHEBI:149469"/>
        <dbReference type="ChEBI" id="CHEBI:149473"/>
        <dbReference type="ChEBI" id="CHEBI:456216"/>
        <dbReference type="EC" id="6.3.3.3"/>
    </reaction>
</comment>
<dbReference type="OrthoDB" id="9802097at2"/>
<dbReference type="HAMAP" id="MF_00336">
    <property type="entry name" value="BioD"/>
    <property type="match status" value="1"/>
</dbReference>
<comment type="cofactor">
    <cofactor evidence="8">
        <name>Mg(2+)</name>
        <dbReference type="ChEBI" id="CHEBI:18420"/>
    </cofactor>
</comment>
<evidence type="ECO:0000313" key="9">
    <source>
        <dbReference type="EMBL" id="AFP84486.1"/>
    </source>
</evidence>
<comment type="subunit">
    <text evidence="8">Homodimer.</text>
</comment>
<evidence type="ECO:0000256" key="4">
    <source>
        <dbReference type="ARBA" id="ARBA00022741"/>
    </source>
</evidence>
<dbReference type="PIRSF" id="PIRSF006755">
    <property type="entry name" value="DTB_synth"/>
    <property type="match status" value="1"/>
</dbReference>
<dbReference type="Proteomes" id="UP000003936">
    <property type="component" value="Chromosome"/>
</dbReference>
<dbReference type="EC" id="6.3.3.3" evidence="8"/>
<evidence type="ECO:0000256" key="2">
    <source>
        <dbReference type="ARBA" id="ARBA00022598"/>
    </source>
</evidence>
<dbReference type="GO" id="GO:0042803">
    <property type="term" value="F:protein homodimerization activity"/>
    <property type="evidence" value="ECO:0007669"/>
    <property type="project" value="UniProtKB-ARBA"/>
</dbReference>